<proteinExistence type="predicted"/>
<name>A0A0B1P3J6_UNCNE</name>
<dbReference type="AlphaFoldDB" id="A0A0B1P3J6"/>
<dbReference type="HOGENOM" id="CLU_000680_25_0_1"/>
<reference evidence="1 2" key="1">
    <citation type="journal article" date="2014" name="BMC Genomics">
        <title>Adaptive genomic structural variation in the grape powdery mildew pathogen, Erysiphe necator.</title>
        <authorList>
            <person name="Jones L."/>
            <person name="Riaz S."/>
            <person name="Morales-Cruz A."/>
            <person name="Amrine K.C."/>
            <person name="McGuire B."/>
            <person name="Gubler W.D."/>
            <person name="Walker M.A."/>
            <person name="Cantu D."/>
        </authorList>
    </citation>
    <scope>NUCLEOTIDE SEQUENCE [LARGE SCALE GENOMIC DNA]</scope>
    <source>
        <strain evidence="2">c</strain>
    </source>
</reference>
<evidence type="ECO:0000313" key="1">
    <source>
        <dbReference type="EMBL" id="KHJ32823.1"/>
    </source>
</evidence>
<dbReference type="EMBL" id="JNVN01001798">
    <property type="protein sequence ID" value="KHJ32823.1"/>
    <property type="molecule type" value="Genomic_DNA"/>
</dbReference>
<dbReference type="OMA" id="RIMQWIL"/>
<comment type="caution">
    <text evidence="1">The sequence shown here is derived from an EMBL/GenBank/DDBJ whole genome shotgun (WGS) entry which is preliminary data.</text>
</comment>
<sequence length="333" mass="38368">MKGSILSQGTSDESRLLAQMVGCWLDFLEVVGPKGRIPDRIIKPLRSIQRKCLKLITGAYRYTSNRVLEHETATLPIETFLKQMRVQYTGLSNDQPTKQVLTSMCKKILPLGLENIDTRSRIKQNDLDTWAQRCKGVNNTTGQKKSGKIAAFQEWADSWTSQVRDQNLRSLAPANPLTWKAVNLFTDKKTNRKRMNYRGTPYELHRNLGRAQTSIATQVRSEHIGLNSYLYRRKVPGVEAPSCQCGYRSQNVKHMIMASPRWAKGRGKILRKTENRSFKAMMNNPKDMARIMQWILNEGKLEQFRLVGAIETVIKQRGEEKKLRQTRTLHWHV</sequence>
<gene>
    <name evidence="1" type="ORF">EV44_g3388</name>
</gene>
<evidence type="ECO:0000313" key="2">
    <source>
        <dbReference type="Proteomes" id="UP000030854"/>
    </source>
</evidence>
<dbReference type="Proteomes" id="UP000030854">
    <property type="component" value="Unassembled WGS sequence"/>
</dbReference>
<keyword evidence="2" id="KW-1185">Reference proteome</keyword>
<organism evidence="1 2">
    <name type="scientific">Uncinula necator</name>
    <name type="common">Grape powdery mildew</name>
    <dbReference type="NCBI Taxonomy" id="52586"/>
    <lineage>
        <taxon>Eukaryota</taxon>
        <taxon>Fungi</taxon>
        <taxon>Dikarya</taxon>
        <taxon>Ascomycota</taxon>
        <taxon>Pezizomycotina</taxon>
        <taxon>Leotiomycetes</taxon>
        <taxon>Erysiphales</taxon>
        <taxon>Erysiphaceae</taxon>
        <taxon>Erysiphe</taxon>
    </lineage>
</organism>
<accession>A0A0B1P3J6</accession>
<protein>
    <submittedName>
        <fullName evidence="1">Uncharacterized protein</fullName>
    </submittedName>
</protein>